<feature type="domain" description="AMP-dependent synthetase/ligase" evidence="4">
    <location>
        <begin position="35"/>
        <end position="359"/>
    </location>
</feature>
<dbReference type="InterPro" id="IPR051414">
    <property type="entry name" value="Adenylate-forming_Reductase"/>
</dbReference>
<dbReference type="OrthoDB" id="429813at2759"/>
<dbReference type="Gene3D" id="3.40.50.12780">
    <property type="entry name" value="N-terminal domain of ligase-like"/>
    <property type="match status" value="1"/>
</dbReference>
<dbReference type="InterPro" id="IPR029058">
    <property type="entry name" value="AB_hydrolase_fold"/>
</dbReference>
<protein>
    <recommendedName>
        <fullName evidence="4">AMP-dependent synthetase/ligase domain-containing protein</fullName>
    </recommendedName>
</protein>
<dbReference type="InterPro" id="IPR042099">
    <property type="entry name" value="ANL_N_sf"/>
</dbReference>
<evidence type="ECO:0000256" key="3">
    <source>
        <dbReference type="SAM" id="MobiDB-lite"/>
    </source>
</evidence>
<evidence type="ECO:0000259" key="4">
    <source>
        <dbReference type="Pfam" id="PF00501"/>
    </source>
</evidence>
<evidence type="ECO:0000313" key="6">
    <source>
        <dbReference type="Proteomes" id="UP000053593"/>
    </source>
</evidence>
<reference evidence="5 6" key="1">
    <citation type="submission" date="2014-04" db="EMBL/GenBank/DDBJ databases">
        <title>Evolutionary Origins and Diversification of the Mycorrhizal Mutualists.</title>
        <authorList>
            <consortium name="DOE Joint Genome Institute"/>
            <consortium name="Mycorrhizal Genomics Consortium"/>
            <person name="Kohler A."/>
            <person name="Kuo A."/>
            <person name="Nagy L.G."/>
            <person name="Floudas D."/>
            <person name="Copeland A."/>
            <person name="Barry K.W."/>
            <person name="Cichocki N."/>
            <person name="Veneault-Fourrey C."/>
            <person name="LaButti K."/>
            <person name="Lindquist E.A."/>
            <person name="Lipzen A."/>
            <person name="Lundell T."/>
            <person name="Morin E."/>
            <person name="Murat C."/>
            <person name="Riley R."/>
            <person name="Ohm R."/>
            <person name="Sun H."/>
            <person name="Tunlid A."/>
            <person name="Henrissat B."/>
            <person name="Grigoriev I.V."/>
            <person name="Hibbett D.S."/>
            <person name="Martin F."/>
        </authorList>
    </citation>
    <scope>NUCLEOTIDE SEQUENCE [LARGE SCALE GENOMIC DNA]</scope>
    <source>
        <strain evidence="5 6">FD-317 M1</strain>
    </source>
</reference>
<dbReference type="Pfam" id="PF23562">
    <property type="entry name" value="AMP-binding_C_3"/>
    <property type="match status" value="1"/>
</dbReference>
<dbReference type="Proteomes" id="UP000053593">
    <property type="component" value="Unassembled WGS sequence"/>
</dbReference>
<dbReference type="PROSITE" id="PS00455">
    <property type="entry name" value="AMP_BINDING"/>
    <property type="match status" value="1"/>
</dbReference>
<dbReference type="EMBL" id="KN834793">
    <property type="protein sequence ID" value="KIK57003.1"/>
    <property type="molecule type" value="Genomic_DNA"/>
</dbReference>
<dbReference type="SUPFAM" id="SSF53474">
    <property type="entry name" value="alpha/beta-Hydrolases"/>
    <property type="match status" value="1"/>
</dbReference>
<dbReference type="PANTHER" id="PTHR43439">
    <property type="entry name" value="PHENYLACETATE-COENZYME A LIGASE"/>
    <property type="match status" value="1"/>
</dbReference>
<keyword evidence="6" id="KW-1185">Reference proteome</keyword>
<dbReference type="Gene3D" id="3.40.50.1820">
    <property type="entry name" value="alpha/beta hydrolase"/>
    <property type="match status" value="1"/>
</dbReference>
<dbReference type="Pfam" id="PF00501">
    <property type="entry name" value="AMP-binding"/>
    <property type="match status" value="1"/>
</dbReference>
<organism evidence="5 6">
    <name type="scientific">Collybiopsis luxurians FD-317 M1</name>
    <dbReference type="NCBI Taxonomy" id="944289"/>
    <lineage>
        <taxon>Eukaryota</taxon>
        <taxon>Fungi</taxon>
        <taxon>Dikarya</taxon>
        <taxon>Basidiomycota</taxon>
        <taxon>Agaricomycotina</taxon>
        <taxon>Agaricomycetes</taxon>
        <taxon>Agaricomycetidae</taxon>
        <taxon>Agaricales</taxon>
        <taxon>Marasmiineae</taxon>
        <taxon>Omphalotaceae</taxon>
        <taxon>Collybiopsis</taxon>
        <taxon>Collybiopsis luxurians</taxon>
    </lineage>
</organism>
<feature type="region of interest" description="Disordered" evidence="3">
    <location>
        <begin position="1"/>
        <end position="20"/>
    </location>
</feature>
<dbReference type="InterPro" id="IPR000873">
    <property type="entry name" value="AMP-dep_synth/lig_dom"/>
</dbReference>
<evidence type="ECO:0000256" key="2">
    <source>
        <dbReference type="ARBA" id="ARBA00022553"/>
    </source>
</evidence>
<keyword evidence="1" id="KW-0596">Phosphopantetheine</keyword>
<feature type="compositionally biased region" description="Polar residues" evidence="3">
    <location>
        <begin position="1"/>
        <end position="13"/>
    </location>
</feature>
<accession>A0A0D0CP07</accession>
<dbReference type="AlphaFoldDB" id="A0A0D0CP07"/>
<dbReference type="HOGENOM" id="CLU_298441_0_0_1"/>
<gene>
    <name evidence="5" type="ORF">GYMLUDRAFT_247277</name>
</gene>
<dbReference type="InterPro" id="IPR020845">
    <property type="entry name" value="AMP-binding_CS"/>
</dbReference>
<evidence type="ECO:0000256" key="1">
    <source>
        <dbReference type="ARBA" id="ARBA00022450"/>
    </source>
</evidence>
<proteinExistence type="predicted"/>
<name>A0A0D0CP07_9AGAR</name>
<evidence type="ECO:0000313" key="5">
    <source>
        <dbReference type="EMBL" id="KIK57003.1"/>
    </source>
</evidence>
<keyword evidence="2" id="KW-0597">Phosphoprotein</keyword>
<dbReference type="SUPFAM" id="SSF56801">
    <property type="entry name" value="Acetyl-CoA synthetase-like"/>
    <property type="match status" value="1"/>
</dbReference>
<dbReference type="PANTHER" id="PTHR43439:SF2">
    <property type="entry name" value="ENZYME, PUTATIVE (JCVI)-RELATED"/>
    <property type="match status" value="1"/>
</dbReference>
<sequence>MSLRTLQGLHSPTFSPPPNAGEGLDVLALHDFHTQKSPNHPLFRYISGNDEHIKTISWSEAVRAFCAASKLVKSLVKSNIERPVVSILASLDSITYFALVEGIMRAGFTPFPISTRNSDAAVAHLLKSTESKHLFVSPDVAMQGLAARALSMLAQEDGVVNGEAGKQQIDIIPTPVFRDLFRANALNPEPSGPTDMESTAIIMHSSGSTSFPKPIRLSHRAFLERGRWPYYGEVDFCGEIMSLAGVPLYHAMGLHKMPEAALTGLTLAMFPPLDPPLTPTAENIFNTAVATNSTMISTVPSILEEWATDPEKVEALKSFKRVHISGGPLVASVGDMLVGQGVNVTTIYASTELGSIMEYKSQLLPEGWNYFSLGTMLAPVLDPSPEDGENVYRLLVKKCKTHTPSIFNTTVDGEPAYDTNDLLIRHPMNPNVYRIFGTAADQIMHSTGEKTNPRPIEQILMKDEKIAYAIMFGREKLRAGVLISPSPDFEFDPQDLDKLETVLHATQNAPQHSKIVKELIVVVHPSKPLELTAKGTLRRQPSLNAYHDEIESAYKALEEGPQRDIKSPTTWDLAAVKSFVSEIVGKSLGFQVDEDDSIFSMGADSLIATYIRNTITRGLRDGHAFPPSIIKALSPNFVYDNPCISSLTRFVFTIPSSFPSIDKGDMAEEQQEPDPEAGYQWPKLGQVGQTILQVRKGKGEPPLIVIHGVGGRVDGLVHFQEKFRSALWLVQATPDLPKESLRGIAAFYHHKVKELRPCGPYRFATYSGSHLLGFLITEMMLNDGEEVTQLSLIDHTPSMMFSGLDQDAGFTLPRHFDITDKEIQELYKERLIYGFYELGVREDRTQNSKIFMDAWQGRPAPDHYVEQAKMSKLYMERTWDFVAQLPGYQNIDQQNEWNQWHRMLFVVEEWLKGIRVKVPITLYVATRGPLAGMKDPVERELWSDLGIRRCFPDAKVVQVEAGHATILWDEAVIKDLQGEYI</sequence>